<dbReference type="Proteomes" id="UP000002630">
    <property type="component" value="Linkage Group LG30"/>
</dbReference>
<sequence length="175" mass="20120">MRRIFMPWSKELPKALVCSAYHVRQIWRRGVIWTTAVRTAMSPTRKRMGFGKEKQKKTRDRRNLYEGFQERILVGLKPLLRGHMFVAVCPWSGCCWLGYLDQEKDADAMATFLRDVVLREVEGIKGSWTPTPEDRSNPDSGEVSMGITEKHGSVFKVLERSLVSARARDQGLLHV</sequence>
<accession>D7FWY1</accession>
<dbReference type="InParanoid" id="D7FWY1"/>
<proteinExistence type="predicted"/>
<dbReference type="AlphaFoldDB" id="D7FWY1"/>
<keyword evidence="2" id="KW-1185">Reference proteome</keyword>
<evidence type="ECO:0000313" key="1">
    <source>
        <dbReference type="EMBL" id="CBJ32219.1"/>
    </source>
</evidence>
<organism evidence="1 2">
    <name type="scientific">Ectocarpus siliculosus</name>
    <name type="common">Brown alga</name>
    <name type="synonym">Conferva siliculosa</name>
    <dbReference type="NCBI Taxonomy" id="2880"/>
    <lineage>
        <taxon>Eukaryota</taxon>
        <taxon>Sar</taxon>
        <taxon>Stramenopiles</taxon>
        <taxon>Ochrophyta</taxon>
        <taxon>PX clade</taxon>
        <taxon>Phaeophyceae</taxon>
        <taxon>Ectocarpales</taxon>
        <taxon>Ectocarpaceae</taxon>
        <taxon>Ectocarpus</taxon>
    </lineage>
</organism>
<dbReference type="EMBL" id="FN648507">
    <property type="protein sequence ID" value="CBJ32219.1"/>
    <property type="molecule type" value="Genomic_DNA"/>
</dbReference>
<evidence type="ECO:0000313" key="2">
    <source>
        <dbReference type="Proteomes" id="UP000002630"/>
    </source>
</evidence>
<name>D7FWY1_ECTSI</name>
<reference evidence="1 2" key="1">
    <citation type="journal article" date="2010" name="Nature">
        <title>The Ectocarpus genome and the independent evolution of multicellularity in brown algae.</title>
        <authorList>
            <person name="Cock J.M."/>
            <person name="Sterck L."/>
            <person name="Rouze P."/>
            <person name="Scornet D."/>
            <person name="Allen A.E."/>
            <person name="Amoutzias G."/>
            <person name="Anthouard V."/>
            <person name="Artiguenave F."/>
            <person name="Aury J.M."/>
            <person name="Badger J.H."/>
            <person name="Beszteri B."/>
            <person name="Billiau K."/>
            <person name="Bonnet E."/>
            <person name="Bothwell J.H."/>
            <person name="Bowler C."/>
            <person name="Boyen C."/>
            <person name="Brownlee C."/>
            <person name="Carrano C.J."/>
            <person name="Charrier B."/>
            <person name="Cho G.Y."/>
            <person name="Coelho S.M."/>
            <person name="Collen J."/>
            <person name="Corre E."/>
            <person name="Da Silva C."/>
            <person name="Delage L."/>
            <person name="Delaroque N."/>
            <person name="Dittami S.M."/>
            <person name="Doulbeau S."/>
            <person name="Elias M."/>
            <person name="Farnham G."/>
            <person name="Gachon C.M."/>
            <person name="Gschloessl B."/>
            <person name="Heesch S."/>
            <person name="Jabbari K."/>
            <person name="Jubin C."/>
            <person name="Kawai H."/>
            <person name="Kimura K."/>
            <person name="Kloareg B."/>
            <person name="Kupper F.C."/>
            <person name="Lang D."/>
            <person name="Le Bail A."/>
            <person name="Leblanc C."/>
            <person name="Lerouge P."/>
            <person name="Lohr M."/>
            <person name="Lopez P.J."/>
            <person name="Martens C."/>
            <person name="Maumus F."/>
            <person name="Michel G."/>
            <person name="Miranda-Saavedra D."/>
            <person name="Morales J."/>
            <person name="Moreau H."/>
            <person name="Motomura T."/>
            <person name="Nagasato C."/>
            <person name="Napoli C.A."/>
            <person name="Nelson D.R."/>
            <person name="Nyvall-Collen P."/>
            <person name="Peters A.F."/>
            <person name="Pommier C."/>
            <person name="Potin P."/>
            <person name="Poulain J."/>
            <person name="Quesneville H."/>
            <person name="Read B."/>
            <person name="Rensing S.A."/>
            <person name="Ritter A."/>
            <person name="Rousvoal S."/>
            <person name="Samanta M."/>
            <person name="Samson G."/>
            <person name="Schroeder D.C."/>
            <person name="Segurens B."/>
            <person name="Strittmatter M."/>
            <person name="Tonon T."/>
            <person name="Tregear J.W."/>
            <person name="Valentin K."/>
            <person name="von Dassow P."/>
            <person name="Yamagishi T."/>
            <person name="Van de Peer Y."/>
            <person name="Wincker P."/>
        </authorList>
    </citation>
    <scope>NUCLEOTIDE SEQUENCE [LARGE SCALE GENOMIC DNA]</scope>
    <source>
        <strain evidence="2">Ec32 / CCAP1310/4</strain>
    </source>
</reference>
<dbReference type="EMBL" id="FN649755">
    <property type="protein sequence ID" value="CBJ32219.1"/>
    <property type="molecule type" value="Genomic_DNA"/>
</dbReference>
<protein>
    <submittedName>
        <fullName evidence="1">Uncharacterized protein</fullName>
    </submittedName>
</protein>
<gene>
    <name evidence="1" type="ORF">Esi_0318_0021</name>
</gene>